<dbReference type="SUPFAM" id="SSF53067">
    <property type="entry name" value="Actin-like ATPase domain"/>
    <property type="match status" value="2"/>
</dbReference>
<dbReference type="STRING" id="1513793.SAMN06296036_11569"/>
<dbReference type="GO" id="GO:0140662">
    <property type="term" value="F:ATP-dependent protein folding chaperone"/>
    <property type="evidence" value="ECO:0007669"/>
    <property type="project" value="InterPro"/>
</dbReference>
<organism evidence="4 5">
    <name type="scientific">Pseudobacteriovorax antillogorgiicola</name>
    <dbReference type="NCBI Taxonomy" id="1513793"/>
    <lineage>
        <taxon>Bacteria</taxon>
        <taxon>Pseudomonadati</taxon>
        <taxon>Bdellovibrionota</taxon>
        <taxon>Oligoflexia</taxon>
        <taxon>Oligoflexales</taxon>
        <taxon>Pseudobacteriovoracaceae</taxon>
        <taxon>Pseudobacteriovorax</taxon>
    </lineage>
</organism>
<dbReference type="EMBL" id="FWZT01000015">
    <property type="protein sequence ID" value="SMF49373.1"/>
    <property type="molecule type" value="Genomic_DNA"/>
</dbReference>
<dbReference type="InterPro" id="IPR013126">
    <property type="entry name" value="Hsp_70_fam"/>
</dbReference>
<dbReference type="OrthoDB" id="9807934at2"/>
<dbReference type="InterPro" id="IPR043129">
    <property type="entry name" value="ATPase_NBD"/>
</dbReference>
<keyword evidence="1 3" id="KW-0547">Nucleotide-binding</keyword>
<gene>
    <name evidence="4" type="ORF">SAMN06296036_11569</name>
</gene>
<dbReference type="GO" id="GO:0005524">
    <property type="term" value="F:ATP binding"/>
    <property type="evidence" value="ECO:0007669"/>
    <property type="project" value="UniProtKB-KW"/>
</dbReference>
<accession>A0A1Y6CDG1</accession>
<evidence type="ECO:0000313" key="4">
    <source>
        <dbReference type="EMBL" id="SMF49373.1"/>
    </source>
</evidence>
<dbReference type="PRINTS" id="PR00301">
    <property type="entry name" value="HEATSHOCK70"/>
</dbReference>
<dbReference type="AlphaFoldDB" id="A0A1Y6CDG1"/>
<keyword evidence="2 3" id="KW-0067">ATP-binding</keyword>
<evidence type="ECO:0000313" key="5">
    <source>
        <dbReference type="Proteomes" id="UP000192907"/>
    </source>
</evidence>
<comment type="similarity">
    <text evidence="3">Belongs to the heat shock protein 70 family.</text>
</comment>
<dbReference type="PANTHER" id="PTHR19375">
    <property type="entry name" value="HEAT SHOCK PROTEIN 70KDA"/>
    <property type="match status" value="1"/>
</dbReference>
<evidence type="ECO:0000256" key="3">
    <source>
        <dbReference type="RuleBase" id="RU003322"/>
    </source>
</evidence>
<keyword evidence="5" id="KW-1185">Reference proteome</keyword>
<dbReference type="RefSeq" id="WP_132319730.1">
    <property type="nucleotide sequence ID" value="NZ_FWZT01000015.1"/>
</dbReference>
<dbReference type="Proteomes" id="UP000192907">
    <property type="component" value="Unassembled WGS sequence"/>
</dbReference>
<sequence>MSLNQGVGIDLGTSNTAVACYKDEQAQVIPVRQDVGLNEELERDSLPSVIFIPPGSNSLQFGEWAKDQGKSQPDRTVSSAKSWLCHHQVNREQKILPWNSDIPEEKLSPIEASQYILSFVKTAAESRVKDWSGVVITVPASFDENARRLTQQAARAAGFEQLTLLEEPLAAVYSWIADHHETWREQLSDGDMILVCDVGGGTSDFSLVAVSDADGELELERMAVGQHLLLGGDNMDLALAFRARMELENQGQTIDDWQFASLVYQVRQAKEALLLQADLPSITVGIASRGSDLFAKAISAEIQQAWIREMIIDGFFPTCARDARPTREVESGLKDFGLNYEQDPAITKHLAEFLSQAAKNIASHEGLASRAGACWDGQAQQIKPNKILFNGGVFNSLRLRQRLEETLREWNGAPVQSLAGDDCNLAVAKGAAFYSHLKTSQTHLRIKSGTANSYYLGIESSGMAIPGFKAPTKGLCLVPQGTEEGSHLRLPKRTFSLKAGQEVEFKFYSSRTRAGDQLGDEIANADRDLENTFRLKSTIDLNDLEDQSIPVWLDADIDELGTMTIKMQHTQSDKAWNLEFDVRSHD</sequence>
<reference evidence="5" key="1">
    <citation type="submission" date="2017-04" db="EMBL/GenBank/DDBJ databases">
        <authorList>
            <person name="Varghese N."/>
            <person name="Submissions S."/>
        </authorList>
    </citation>
    <scope>NUCLEOTIDE SEQUENCE [LARGE SCALE GENOMIC DNA]</scope>
    <source>
        <strain evidence="5">RKEM611</strain>
    </source>
</reference>
<evidence type="ECO:0000256" key="2">
    <source>
        <dbReference type="ARBA" id="ARBA00022840"/>
    </source>
</evidence>
<dbReference type="Pfam" id="PF00012">
    <property type="entry name" value="HSP70"/>
    <property type="match status" value="1"/>
</dbReference>
<dbReference type="Gene3D" id="3.30.420.40">
    <property type="match status" value="2"/>
</dbReference>
<protein>
    <submittedName>
        <fullName evidence="4">Hsp70 protein</fullName>
    </submittedName>
</protein>
<proteinExistence type="inferred from homology"/>
<name>A0A1Y6CDG1_9BACT</name>
<evidence type="ECO:0000256" key="1">
    <source>
        <dbReference type="ARBA" id="ARBA00022741"/>
    </source>
</evidence>
<dbReference type="Gene3D" id="3.90.640.10">
    <property type="entry name" value="Actin, Chain A, domain 4"/>
    <property type="match status" value="1"/>
</dbReference>